<sequence length="177" mass="20185">MASVKEGVEESYSQEEGEDLCKTNDVGEHDVKIEAGEEGVKEDDRYREGEVEKVEENVKREEQEKGDAKEEDGEGRGKEKVKTDKRREKKGKEKSRKSAKKEPSRVELHTVVEDILKEVDFNTATFSYILRLLGKQFGIDLIHRKLEVKEIITEVMNNMSDDEDEKATESGDGDDFG</sequence>
<keyword evidence="4" id="KW-0238">DNA-binding</keyword>
<dbReference type="Proteomes" id="UP000250235">
    <property type="component" value="Unassembled WGS sequence"/>
</dbReference>
<evidence type="ECO:0000256" key="2">
    <source>
        <dbReference type="ARBA" id="ARBA00022853"/>
    </source>
</evidence>
<evidence type="ECO:0000256" key="1">
    <source>
        <dbReference type="ARBA" id="ARBA00004604"/>
    </source>
</evidence>
<dbReference type="InterPro" id="IPR014876">
    <property type="entry name" value="DEK_C"/>
</dbReference>
<dbReference type="OrthoDB" id="370884at2759"/>
<protein>
    <submittedName>
        <fullName evidence="9">Protein DEK</fullName>
    </submittedName>
</protein>
<gene>
    <name evidence="9" type="ORF">F511_22387</name>
</gene>
<keyword evidence="3" id="KW-0805">Transcription regulation</keyword>
<dbReference type="InterPro" id="IPR044198">
    <property type="entry name" value="DEK"/>
</dbReference>
<accession>A0A2Z7B4C4</accession>
<evidence type="ECO:0000256" key="3">
    <source>
        <dbReference type="ARBA" id="ARBA00023015"/>
    </source>
</evidence>
<dbReference type="AlphaFoldDB" id="A0A2Z7B4C4"/>
<dbReference type="GO" id="GO:2000779">
    <property type="term" value="P:regulation of double-strand break repair"/>
    <property type="evidence" value="ECO:0007669"/>
    <property type="project" value="TreeGrafter"/>
</dbReference>
<keyword evidence="6" id="KW-0539">Nucleus</keyword>
<dbReference type="Pfam" id="PF08766">
    <property type="entry name" value="DEK_C"/>
    <property type="match status" value="1"/>
</dbReference>
<keyword evidence="2" id="KW-0156">Chromatin regulator</keyword>
<dbReference type="GO" id="GO:0005730">
    <property type="term" value="C:nucleolus"/>
    <property type="evidence" value="ECO:0007669"/>
    <property type="project" value="UniProtKB-SubCell"/>
</dbReference>
<dbReference type="PANTHER" id="PTHR13468:SF1">
    <property type="entry name" value="PROTEIN DEK"/>
    <property type="match status" value="1"/>
</dbReference>
<dbReference type="PROSITE" id="PS51998">
    <property type="entry name" value="DEK_C"/>
    <property type="match status" value="1"/>
</dbReference>
<name>A0A2Z7B4C4_9LAMI</name>
<dbReference type="GO" id="GO:0042393">
    <property type="term" value="F:histone binding"/>
    <property type="evidence" value="ECO:0007669"/>
    <property type="project" value="TreeGrafter"/>
</dbReference>
<dbReference type="GO" id="GO:0006325">
    <property type="term" value="P:chromatin organization"/>
    <property type="evidence" value="ECO:0007669"/>
    <property type="project" value="UniProtKB-KW"/>
</dbReference>
<evidence type="ECO:0000259" key="8">
    <source>
        <dbReference type="PROSITE" id="PS51998"/>
    </source>
</evidence>
<feature type="domain" description="DEK-C" evidence="8">
    <location>
        <begin position="102"/>
        <end position="157"/>
    </location>
</feature>
<dbReference type="EMBL" id="KV009425">
    <property type="protein sequence ID" value="KZV29222.1"/>
    <property type="molecule type" value="Genomic_DNA"/>
</dbReference>
<keyword evidence="5" id="KW-0804">Transcription</keyword>
<evidence type="ECO:0000313" key="10">
    <source>
        <dbReference type="Proteomes" id="UP000250235"/>
    </source>
</evidence>
<organism evidence="9 10">
    <name type="scientific">Dorcoceras hygrometricum</name>
    <dbReference type="NCBI Taxonomy" id="472368"/>
    <lineage>
        <taxon>Eukaryota</taxon>
        <taxon>Viridiplantae</taxon>
        <taxon>Streptophyta</taxon>
        <taxon>Embryophyta</taxon>
        <taxon>Tracheophyta</taxon>
        <taxon>Spermatophyta</taxon>
        <taxon>Magnoliopsida</taxon>
        <taxon>eudicotyledons</taxon>
        <taxon>Gunneridae</taxon>
        <taxon>Pentapetalae</taxon>
        <taxon>asterids</taxon>
        <taxon>lamiids</taxon>
        <taxon>Lamiales</taxon>
        <taxon>Gesneriaceae</taxon>
        <taxon>Didymocarpoideae</taxon>
        <taxon>Trichosporeae</taxon>
        <taxon>Loxocarpinae</taxon>
        <taxon>Dorcoceras</taxon>
    </lineage>
</organism>
<feature type="compositionally biased region" description="Basic residues" evidence="7">
    <location>
        <begin position="87"/>
        <end position="99"/>
    </location>
</feature>
<dbReference type="SUPFAM" id="SSF109715">
    <property type="entry name" value="DEK C-terminal domain"/>
    <property type="match status" value="1"/>
</dbReference>
<dbReference type="Gene3D" id="1.10.10.60">
    <property type="entry name" value="Homeodomain-like"/>
    <property type="match status" value="1"/>
</dbReference>
<feature type="region of interest" description="Disordered" evidence="7">
    <location>
        <begin position="1"/>
        <end position="107"/>
    </location>
</feature>
<dbReference type="GO" id="GO:0003677">
    <property type="term" value="F:DNA binding"/>
    <property type="evidence" value="ECO:0007669"/>
    <property type="project" value="UniProtKB-KW"/>
</dbReference>
<feature type="compositionally biased region" description="Basic and acidic residues" evidence="7">
    <location>
        <begin position="19"/>
        <end position="86"/>
    </location>
</feature>
<comment type="subcellular location">
    <subcellularLocation>
        <location evidence="1">Nucleus</location>
        <location evidence="1">Nucleolus</location>
    </subcellularLocation>
</comment>
<proteinExistence type="predicted"/>
<evidence type="ECO:0000313" key="9">
    <source>
        <dbReference type="EMBL" id="KZV29222.1"/>
    </source>
</evidence>
<evidence type="ECO:0000256" key="5">
    <source>
        <dbReference type="ARBA" id="ARBA00023163"/>
    </source>
</evidence>
<evidence type="ECO:0000256" key="7">
    <source>
        <dbReference type="SAM" id="MobiDB-lite"/>
    </source>
</evidence>
<dbReference type="FunFam" id="1.10.10.60:FF:000220">
    <property type="entry name" value="DEK domain-containing chromatin associated protein"/>
    <property type="match status" value="1"/>
</dbReference>
<dbReference type="PANTHER" id="PTHR13468">
    <property type="entry name" value="DEK PROTEIN"/>
    <property type="match status" value="1"/>
</dbReference>
<evidence type="ECO:0000256" key="6">
    <source>
        <dbReference type="ARBA" id="ARBA00023242"/>
    </source>
</evidence>
<evidence type="ECO:0000256" key="4">
    <source>
        <dbReference type="ARBA" id="ARBA00023125"/>
    </source>
</evidence>
<keyword evidence="10" id="KW-1185">Reference proteome</keyword>
<reference evidence="9 10" key="1">
    <citation type="journal article" date="2015" name="Proc. Natl. Acad. Sci. U.S.A.">
        <title>The resurrection genome of Boea hygrometrica: A blueprint for survival of dehydration.</title>
        <authorList>
            <person name="Xiao L."/>
            <person name="Yang G."/>
            <person name="Zhang L."/>
            <person name="Yang X."/>
            <person name="Zhao S."/>
            <person name="Ji Z."/>
            <person name="Zhou Q."/>
            <person name="Hu M."/>
            <person name="Wang Y."/>
            <person name="Chen M."/>
            <person name="Xu Y."/>
            <person name="Jin H."/>
            <person name="Xiao X."/>
            <person name="Hu G."/>
            <person name="Bao F."/>
            <person name="Hu Y."/>
            <person name="Wan P."/>
            <person name="Li L."/>
            <person name="Deng X."/>
            <person name="Kuang T."/>
            <person name="Xiang C."/>
            <person name="Zhu J.K."/>
            <person name="Oliver M.J."/>
            <person name="He Y."/>
        </authorList>
    </citation>
    <scope>NUCLEOTIDE SEQUENCE [LARGE SCALE GENOMIC DNA]</scope>
    <source>
        <strain evidence="10">cv. XS01</strain>
    </source>
</reference>